<evidence type="ECO:0000256" key="2">
    <source>
        <dbReference type="ARBA" id="ARBA00022723"/>
    </source>
</evidence>
<reference evidence="6 7" key="1">
    <citation type="submission" date="2017-07" db="EMBL/GenBank/DDBJ databases">
        <title>Draft whole genome sequences of clinical Proprionibacteriaceae strains.</title>
        <authorList>
            <person name="Bernier A.-M."/>
            <person name="Bernard K."/>
            <person name="Domingo M.-C."/>
        </authorList>
    </citation>
    <scope>NUCLEOTIDE SEQUENCE [LARGE SCALE GENOMIC DNA]</scope>
    <source>
        <strain evidence="6 7">NML 030167</strain>
    </source>
</reference>
<feature type="binding site" evidence="4">
    <location>
        <position position="175"/>
    </location>
    <ligand>
        <name>molybdate</name>
        <dbReference type="ChEBI" id="CHEBI:36264"/>
    </ligand>
</feature>
<dbReference type="PROSITE" id="PS51257">
    <property type="entry name" value="PROKAR_LIPOPROTEIN"/>
    <property type="match status" value="1"/>
</dbReference>
<dbReference type="GO" id="GO:0015689">
    <property type="term" value="P:molybdate ion transport"/>
    <property type="evidence" value="ECO:0007669"/>
    <property type="project" value="InterPro"/>
</dbReference>
<gene>
    <name evidence="6" type="primary">modA</name>
    <name evidence="6" type="ORF">CGZ94_05320</name>
</gene>
<evidence type="ECO:0000313" key="7">
    <source>
        <dbReference type="Proteomes" id="UP000215896"/>
    </source>
</evidence>
<comment type="caution">
    <text evidence="6">The sequence shown here is derived from an EMBL/GenBank/DDBJ whole genome shotgun (WGS) entry which is preliminary data.</text>
</comment>
<name>A0A255GJY7_9ACTN</name>
<dbReference type="InterPro" id="IPR050682">
    <property type="entry name" value="ModA/WtpA"/>
</dbReference>
<dbReference type="EMBL" id="NMVO01000005">
    <property type="protein sequence ID" value="OYO16137.1"/>
    <property type="molecule type" value="Genomic_DNA"/>
</dbReference>
<dbReference type="GO" id="GO:0030973">
    <property type="term" value="F:molybdate ion binding"/>
    <property type="evidence" value="ECO:0007669"/>
    <property type="project" value="TreeGrafter"/>
</dbReference>
<evidence type="ECO:0000313" key="6">
    <source>
        <dbReference type="EMBL" id="OYO16137.1"/>
    </source>
</evidence>
<dbReference type="Pfam" id="PF13531">
    <property type="entry name" value="SBP_bac_11"/>
    <property type="match status" value="1"/>
</dbReference>
<feature type="binding site" evidence="4">
    <location>
        <position position="74"/>
    </location>
    <ligand>
        <name>molybdate</name>
        <dbReference type="ChEBI" id="CHEBI:36264"/>
    </ligand>
</feature>
<evidence type="ECO:0000256" key="1">
    <source>
        <dbReference type="ARBA" id="ARBA00009175"/>
    </source>
</evidence>
<dbReference type="SUPFAM" id="SSF53850">
    <property type="entry name" value="Periplasmic binding protein-like II"/>
    <property type="match status" value="1"/>
</dbReference>
<keyword evidence="2 4" id="KW-0479">Metal-binding</keyword>
<keyword evidence="3 5" id="KW-0732">Signal</keyword>
<proteinExistence type="inferred from homology"/>
<comment type="similarity">
    <text evidence="1">Belongs to the bacterial solute-binding protein ModA family.</text>
</comment>
<dbReference type="PANTHER" id="PTHR30632">
    <property type="entry name" value="MOLYBDATE-BINDING PERIPLASMIC PROTEIN"/>
    <property type="match status" value="1"/>
</dbReference>
<evidence type="ECO:0000256" key="3">
    <source>
        <dbReference type="ARBA" id="ARBA00022729"/>
    </source>
</evidence>
<evidence type="ECO:0000256" key="5">
    <source>
        <dbReference type="SAM" id="SignalP"/>
    </source>
</evidence>
<evidence type="ECO:0000256" key="4">
    <source>
        <dbReference type="PIRSR" id="PIRSR004846-1"/>
    </source>
</evidence>
<protein>
    <submittedName>
        <fullName evidence="6">Molybdate ABC transporter substrate-binding protein</fullName>
    </submittedName>
</protein>
<dbReference type="RefSeq" id="WP_094405007.1">
    <property type="nucleotide sequence ID" value="NZ_NMVO01000005.1"/>
</dbReference>
<organism evidence="6 7">
    <name type="scientific">Enemella evansiae</name>
    <dbReference type="NCBI Taxonomy" id="2016499"/>
    <lineage>
        <taxon>Bacteria</taxon>
        <taxon>Bacillati</taxon>
        <taxon>Actinomycetota</taxon>
        <taxon>Actinomycetes</taxon>
        <taxon>Propionibacteriales</taxon>
        <taxon>Propionibacteriaceae</taxon>
        <taxon>Enemella</taxon>
    </lineage>
</organism>
<dbReference type="AlphaFoldDB" id="A0A255GJY7"/>
<feature type="binding site" evidence="4">
    <location>
        <position position="46"/>
    </location>
    <ligand>
        <name>molybdate</name>
        <dbReference type="ChEBI" id="CHEBI:36264"/>
    </ligand>
</feature>
<dbReference type="OrthoDB" id="9785015at2"/>
<feature type="signal peptide" evidence="5">
    <location>
        <begin position="1"/>
        <end position="27"/>
    </location>
</feature>
<keyword evidence="7" id="KW-1185">Reference proteome</keyword>
<dbReference type="NCBIfam" id="TIGR01256">
    <property type="entry name" value="modA"/>
    <property type="match status" value="1"/>
</dbReference>
<feature type="chain" id="PRO_5012490945" evidence="5">
    <location>
        <begin position="28"/>
        <end position="258"/>
    </location>
</feature>
<dbReference type="Proteomes" id="UP000215896">
    <property type="component" value="Unassembled WGS sequence"/>
</dbReference>
<dbReference type="PIRSF" id="PIRSF004846">
    <property type="entry name" value="ModA"/>
    <property type="match status" value="1"/>
</dbReference>
<keyword evidence="4" id="KW-0500">Molybdenum</keyword>
<sequence length="258" mass="26173">MSVRNATTAAIAAIGVLTLAACSQSPAAGEPAATTKQTITVYAAASLTKTFTQLGKDYQEQHPGSTVRLTFGGSADLLTQLQNGAPGDVLATADEATMTKAVNAKLNGGEPEIFATNRLTIATAPGNPKQITSLADLDKVSLVTCAPQVPCGNATGQVARAAGVTLKPVSEENSVTDVLGKVTGGQADAGIVYRTDTRAAGDKVTAVDFPQADQVLNRYPIVVLASSTGPGPAKSFTDFIRGPRGQQVLADAGFGAGD</sequence>
<feature type="binding site" evidence="4">
    <location>
        <position position="193"/>
    </location>
    <ligand>
        <name>molybdate</name>
        <dbReference type="ChEBI" id="CHEBI:36264"/>
    </ligand>
</feature>
<dbReference type="InterPro" id="IPR005950">
    <property type="entry name" value="ModA"/>
</dbReference>
<dbReference type="Gene3D" id="3.40.190.10">
    <property type="entry name" value="Periplasmic binding protein-like II"/>
    <property type="match status" value="2"/>
</dbReference>
<accession>A0A255GJY7</accession>
<dbReference type="PANTHER" id="PTHR30632:SF0">
    <property type="entry name" value="SULFATE-BINDING PROTEIN"/>
    <property type="match status" value="1"/>
</dbReference>
<dbReference type="GO" id="GO:0046872">
    <property type="term" value="F:metal ion binding"/>
    <property type="evidence" value="ECO:0007669"/>
    <property type="project" value="UniProtKB-KW"/>
</dbReference>